<name>A0AAX0B176_CLOBE</name>
<evidence type="ECO:0000313" key="2">
    <source>
        <dbReference type="EMBL" id="NRT88118.1"/>
    </source>
</evidence>
<comment type="caution">
    <text evidence="2">The sequence shown here is derived from an EMBL/GenBank/DDBJ whole genome shotgun (WGS) entry which is preliminary data.</text>
</comment>
<reference evidence="2" key="2">
    <citation type="journal article" date="2022" name="Nat. Biotechnol.">
        <title>Carbon-negative production of acetone and isopropanol by gas fermentation at industrial pilot scale.</title>
        <authorList>
            <person name="Liew F.E."/>
            <person name="Nogle R."/>
            <person name="Abdalla T."/>
            <person name="Rasor B.J."/>
            <person name="Canter C."/>
            <person name="Jensen R.O."/>
            <person name="Wang L."/>
            <person name="Strutz J."/>
            <person name="Chirania P."/>
            <person name="De Tissera S."/>
            <person name="Mueller A.P."/>
            <person name="Ruan Z."/>
            <person name="Gao A."/>
            <person name="Tran L."/>
            <person name="Engle N.L."/>
            <person name="Bromley J.C."/>
            <person name="Daniell J."/>
            <person name="Conrado R."/>
            <person name="Tschaplinski T.J."/>
            <person name="Giannone R.J."/>
            <person name="Hettich R.L."/>
            <person name="Karim A.S."/>
            <person name="Simpson S.D."/>
            <person name="Brown S.D."/>
            <person name="Leang C."/>
            <person name="Jewett M.C."/>
            <person name="Kopke M."/>
        </authorList>
    </citation>
    <scope>NUCLEOTIDE SEQUENCE</scope>
    <source>
        <strain evidence="2">DJ080</strain>
    </source>
</reference>
<accession>A0AAX0B176</accession>
<reference evidence="2" key="1">
    <citation type="submission" date="2020-05" db="EMBL/GenBank/DDBJ databases">
        <authorList>
            <person name="Brown S."/>
            <person name="Huntemann M."/>
            <person name="Clum A."/>
            <person name="Spunde A."/>
            <person name="Palaniappan K."/>
            <person name="Ritter S."/>
            <person name="Mikhailova N."/>
            <person name="Chen I.-M."/>
            <person name="Stamatis D."/>
            <person name="Reddy T."/>
            <person name="O'Malley R."/>
            <person name="Daum C."/>
            <person name="Shapiro N."/>
            <person name="Ivanova N."/>
            <person name="Kyrpides N."/>
            <person name="Woyke T."/>
        </authorList>
    </citation>
    <scope>NUCLEOTIDE SEQUENCE</scope>
    <source>
        <strain evidence="2">DJ080</strain>
    </source>
</reference>
<evidence type="ECO:0000313" key="3">
    <source>
        <dbReference type="Proteomes" id="UP001193748"/>
    </source>
</evidence>
<dbReference type="Proteomes" id="UP001193748">
    <property type="component" value="Unassembled WGS sequence"/>
</dbReference>
<dbReference type="EMBL" id="JABSWW010000001">
    <property type="protein sequence ID" value="NRT88118.1"/>
    <property type="molecule type" value="Genomic_DNA"/>
</dbReference>
<protein>
    <recommendedName>
        <fullName evidence="4">Phage transcriptional regulator, RinA family</fullName>
    </recommendedName>
</protein>
<organism evidence="2 3">
    <name type="scientific">Clostridium beijerinckii</name>
    <name type="common">Clostridium MP</name>
    <dbReference type="NCBI Taxonomy" id="1520"/>
    <lineage>
        <taxon>Bacteria</taxon>
        <taxon>Bacillati</taxon>
        <taxon>Bacillota</taxon>
        <taxon>Clostridia</taxon>
        <taxon>Eubacteriales</taxon>
        <taxon>Clostridiaceae</taxon>
        <taxon>Clostridium</taxon>
    </lineage>
</organism>
<feature type="coiled-coil region" evidence="1">
    <location>
        <begin position="7"/>
        <end position="41"/>
    </location>
</feature>
<sequence>MDYKREAIEYLKNYDKLKSALDNLKDEILELKVDIKSIKAIPYSDMPKGSGCINADDELVNKMFRLSRAESEYKSTLKTVNRIDKVLNNFENNNKAYHKVLKGYFIDQYTEEQLMKDFNYSDRHIRRLKQEALRAFAIEVFGIKVIGA</sequence>
<proteinExistence type="predicted"/>
<gene>
    <name evidence="2" type="ORF">B0H41_001797</name>
</gene>
<evidence type="ECO:0000256" key="1">
    <source>
        <dbReference type="SAM" id="Coils"/>
    </source>
</evidence>
<evidence type="ECO:0008006" key="4">
    <source>
        <dbReference type="Google" id="ProtNLM"/>
    </source>
</evidence>
<dbReference type="AlphaFoldDB" id="A0AAX0B176"/>
<dbReference type="RefSeq" id="WP_173710679.1">
    <property type="nucleotide sequence ID" value="NZ_JABSWW010000001.1"/>
</dbReference>
<keyword evidence="1" id="KW-0175">Coiled coil</keyword>